<comment type="caution">
    <text evidence="1">The sequence shown here is derived from an EMBL/GenBank/DDBJ whole genome shotgun (WGS) entry which is preliminary data.</text>
</comment>
<organism evidence="1 2">
    <name type="scientific">Alkalithermobacter paradoxus</name>
    <dbReference type="NCBI Taxonomy" id="29349"/>
    <lineage>
        <taxon>Bacteria</taxon>
        <taxon>Bacillati</taxon>
        <taxon>Bacillota</taxon>
        <taxon>Clostridia</taxon>
        <taxon>Peptostreptococcales</taxon>
        <taxon>Tepidibacteraceae</taxon>
        <taxon>Alkalithermobacter</taxon>
    </lineage>
</organism>
<dbReference type="Proteomes" id="UP000190140">
    <property type="component" value="Unassembled WGS sequence"/>
</dbReference>
<protein>
    <submittedName>
        <fullName evidence="1">Uncharacterized protein</fullName>
    </submittedName>
</protein>
<dbReference type="STRING" id="29349.CLOTH_10500"/>
<name>A0A1V4I7B7_9FIRM</name>
<gene>
    <name evidence="1" type="ORF">CLOTH_10500</name>
</gene>
<proteinExistence type="predicted"/>
<dbReference type="EMBL" id="MZGW01000003">
    <property type="protein sequence ID" value="OPJ55872.1"/>
    <property type="molecule type" value="Genomic_DNA"/>
</dbReference>
<dbReference type="AlphaFoldDB" id="A0A1V4I7B7"/>
<evidence type="ECO:0000313" key="2">
    <source>
        <dbReference type="Proteomes" id="UP000190140"/>
    </source>
</evidence>
<sequence>MKYLIPRTRQSNIAACMITPFKARVVTACWNQYLMAL</sequence>
<keyword evidence="2" id="KW-1185">Reference proteome</keyword>
<evidence type="ECO:0000313" key="1">
    <source>
        <dbReference type="EMBL" id="OPJ55872.1"/>
    </source>
</evidence>
<accession>A0A1V4I7B7</accession>
<reference evidence="1 2" key="1">
    <citation type="submission" date="2017-03" db="EMBL/GenBank/DDBJ databases">
        <title>Genome sequence of Clostridium thermoalcaliphilum DSM 7309.</title>
        <authorList>
            <person name="Poehlein A."/>
            <person name="Daniel R."/>
        </authorList>
    </citation>
    <scope>NUCLEOTIDE SEQUENCE [LARGE SCALE GENOMIC DNA]</scope>
    <source>
        <strain evidence="1 2">DSM 7309</strain>
    </source>
</reference>